<accession>X1DL14</accession>
<gene>
    <name evidence="3" type="ORF">S03H2_09104</name>
</gene>
<evidence type="ECO:0000259" key="2">
    <source>
        <dbReference type="Pfam" id="PF04389"/>
    </source>
</evidence>
<dbReference type="SUPFAM" id="SSF53187">
    <property type="entry name" value="Zn-dependent exopeptidases"/>
    <property type="match status" value="1"/>
</dbReference>
<keyword evidence="1" id="KW-0472">Membrane</keyword>
<name>X1DL14_9ZZZZ</name>
<evidence type="ECO:0000313" key="3">
    <source>
        <dbReference type="EMBL" id="GAH21581.1"/>
    </source>
</evidence>
<feature type="non-terminal residue" evidence="3">
    <location>
        <position position="1"/>
    </location>
</feature>
<reference evidence="3" key="1">
    <citation type="journal article" date="2014" name="Front. Microbiol.">
        <title>High frequency of phylogenetically diverse reductive dehalogenase-homologous genes in deep subseafloor sedimentary metagenomes.</title>
        <authorList>
            <person name="Kawai M."/>
            <person name="Futagami T."/>
            <person name="Toyoda A."/>
            <person name="Takaki Y."/>
            <person name="Nishi S."/>
            <person name="Hori S."/>
            <person name="Arai W."/>
            <person name="Tsubouchi T."/>
            <person name="Morono Y."/>
            <person name="Uchiyama I."/>
            <person name="Ito T."/>
            <person name="Fujiyama A."/>
            <person name="Inagaki F."/>
            <person name="Takami H."/>
        </authorList>
    </citation>
    <scope>NUCLEOTIDE SEQUENCE</scope>
    <source>
        <strain evidence="3">Expedition CK06-06</strain>
    </source>
</reference>
<sequence>LKRDSKIVRNIFLGIGCSIIYFVSTFITGNIFGNYIFDLDIIFGNPGTSISIYGWFIFIIMLIPGIWEEVSFRGVISTLNLSAVAIVLAIGKYLKNHKEIIPKNTEIRLISFGCEEAGLRGAFRYVEEHYNELKKYDAQCVNMDGIHSKDNISIIDFEPTTRTKHSDVVVQKVINAAKNSEIKLQSSGLGGSSKLEKLFGQITGGTDAAAFSKAKIKAVNITAMDLKQMLGFYHQPTDTVDKIEKGSLE</sequence>
<feature type="domain" description="Peptidase M28" evidence="2">
    <location>
        <begin position="82"/>
        <end position="248"/>
    </location>
</feature>
<dbReference type="InterPro" id="IPR007484">
    <property type="entry name" value="Peptidase_M28"/>
</dbReference>
<feature type="transmembrane region" description="Helical" evidence="1">
    <location>
        <begin position="12"/>
        <end position="37"/>
    </location>
</feature>
<proteinExistence type="predicted"/>
<evidence type="ECO:0000256" key="1">
    <source>
        <dbReference type="SAM" id="Phobius"/>
    </source>
</evidence>
<organism evidence="3">
    <name type="scientific">marine sediment metagenome</name>
    <dbReference type="NCBI Taxonomy" id="412755"/>
    <lineage>
        <taxon>unclassified sequences</taxon>
        <taxon>metagenomes</taxon>
        <taxon>ecological metagenomes</taxon>
    </lineage>
</organism>
<dbReference type="EMBL" id="BARU01004562">
    <property type="protein sequence ID" value="GAH21581.1"/>
    <property type="molecule type" value="Genomic_DNA"/>
</dbReference>
<dbReference type="AlphaFoldDB" id="X1DL14"/>
<comment type="caution">
    <text evidence="3">The sequence shown here is derived from an EMBL/GenBank/DDBJ whole genome shotgun (WGS) entry which is preliminary data.</text>
</comment>
<feature type="non-terminal residue" evidence="3">
    <location>
        <position position="249"/>
    </location>
</feature>
<keyword evidence="1" id="KW-0812">Transmembrane</keyword>
<feature type="transmembrane region" description="Helical" evidence="1">
    <location>
        <begin position="49"/>
        <end position="67"/>
    </location>
</feature>
<feature type="transmembrane region" description="Helical" evidence="1">
    <location>
        <begin position="74"/>
        <end position="94"/>
    </location>
</feature>
<dbReference type="Gene3D" id="3.40.630.10">
    <property type="entry name" value="Zn peptidases"/>
    <property type="match status" value="1"/>
</dbReference>
<protein>
    <recommendedName>
        <fullName evidence="2">Peptidase M28 domain-containing protein</fullName>
    </recommendedName>
</protein>
<dbReference type="Pfam" id="PF04389">
    <property type="entry name" value="Peptidase_M28"/>
    <property type="match status" value="1"/>
</dbReference>
<keyword evidence="1" id="KW-1133">Transmembrane helix</keyword>